<accession>A0ABW5BEX1</accession>
<feature type="transmembrane region" description="Helical" evidence="1">
    <location>
        <begin position="140"/>
        <end position="158"/>
    </location>
</feature>
<keyword evidence="1" id="KW-0472">Membrane</keyword>
<dbReference type="Proteomes" id="UP001597294">
    <property type="component" value="Unassembled WGS sequence"/>
</dbReference>
<name>A0ABW5BEX1_9PROT</name>
<reference evidence="3" key="1">
    <citation type="journal article" date="2019" name="Int. J. Syst. Evol. Microbiol.">
        <title>The Global Catalogue of Microorganisms (GCM) 10K type strain sequencing project: providing services to taxonomists for standard genome sequencing and annotation.</title>
        <authorList>
            <consortium name="The Broad Institute Genomics Platform"/>
            <consortium name="The Broad Institute Genome Sequencing Center for Infectious Disease"/>
            <person name="Wu L."/>
            <person name="Ma J."/>
        </authorList>
    </citation>
    <scope>NUCLEOTIDE SEQUENCE [LARGE SCALE GENOMIC DNA]</scope>
    <source>
        <strain evidence="3">CGMCC 4.7192</strain>
    </source>
</reference>
<gene>
    <name evidence="2" type="ORF">ACFSKO_00580</name>
</gene>
<feature type="transmembrane region" description="Helical" evidence="1">
    <location>
        <begin position="170"/>
        <end position="190"/>
    </location>
</feature>
<feature type="transmembrane region" description="Helical" evidence="1">
    <location>
        <begin position="12"/>
        <end position="35"/>
    </location>
</feature>
<evidence type="ECO:0000256" key="1">
    <source>
        <dbReference type="SAM" id="Phobius"/>
    </source>
</evidence>
<proteinExistence type="predicted"/>
<evidence type="ECO:0008006" key="4">
    <source>
        <dbReference type="Google" id="ProtNLM"/>
    </source>
</evidence>
<dbReference type="RefSeq" id="WP_380247293.1">
    <property type="nucleotide sequence ID" value="NZ_JBHUII010000001.1"/>
</dbReference>
<feature type="transmembrane region" description="Helical" evidence="1">
    <location>
        <begin position="79"/>
        <end position="98"/>
    </location>
</feature>
<evidence type="ECO:0000313" key="2">
    <source>
        <dbReference type="EMBL" id="MFD2204084.1"/>
    </source>
</evidence>
<feature type="transmembrane region" description="Helical" evidence="1">
    <location>
        <begin position="55"/>
        <end position="72"/>
    </location>
</feature>
<dbReference type="EMBL" id="JBHUII010000001">
    <property type="protein sequence ID" value="MFD2204084.1"/>
    <property type="molecule type" value="Genomic_DNA"/>
</dbReference>
<comment type="caution">
    <text evidence="2">The sequence shown here is derived from an EMBL/GenBank/DDBJ whole genome shotgun (WGS) entry which is preliminary data.</text>
</comment>
<keyword evidence="1" id="KW-1133">Transmembrane helix</keyword>
<feature type="transmembrane region" description="Helical" evidence="1">
    <location>
        <begin position="210"/>
        <end position="227"/>
    </location>
</feature>
<keyword evidence="1" id="KW-0812">Transmembrane</keyword>
<protein>
    <recommendedName>
        <fullName evidence="4">VanZ-like domain-containing protein</fullName>
    </recommendedName>
</protein>
<organism evidence="2 3">
    <name type="scientific">Kiloniella antarctica</name>
    <dbReference type="NCBI Taxonomy" id="1550907"/>
    <lineage>
        <taxon>Bacteria</taxon>
        <taxon>Pseudomonadati</taxon>
        <taxon>Pseudomonadota</taxon>
        <taxon>Alphaproteobacteria</taxon>
        <taxon>Rhodospirillales</taxon>
        <taxon>Kiloniellaceae</taxon>
        <taxon>Kiloniella</taxon>
    </lineage>
</organism>
<sequence>MTPENHIISDKLPVWLWLWTPIVLVLALLLTGLFLPGELYSQWIGNERTGLLETSHAIIPAVSFFVAIRLLAHKNLKNFTWLWFWILIAALGSFYMSGEEASWGQHWFQWSTSSEWAAINDQGETNFHNTSSWLDQKPRTILEIGIIFGGIILPILLHYKPELRKRPITFIVPTLVLLPTAIISEIARMTERLLAALDAPFRIFQRASEVQELFFALFILLYLIVFWQRLNNKSAP</sequence>
<keyword evidence="3" id="KW-1185">Reference proteome</keyword>
<evidence type="ECO:0000313" key="3">
    <source>
        <dbReference type="Proteomes" id="UP001597294"/>
    </source>
</evidence>